<proteinExistence type="predicted"/>
<feature type="compositionally biased region" description="Basic and acidic residues" evidence="1">
    <location>
        <begin position="107"/>
        <end position="126"/>
    </location>
</feature>
<evidence type="ECO:0000256" key="1">
    <source>
        <dbReference type="SAM" id="MobiDB-lite"/>
    </source>
</evidence>
<dbReference type="Proteomes" id="UP000596902">
    <property type="component" value="Unassembled WGS sequence"/>
</dbReference>
<evidence type="ECO:0000313" key="2">
    <source>
        <dbReference type="EMBL" id="KAF7681115.1"/>
    </source>
</evidence>
<keyword evidence="3" id="KW-1185">Reference proteome</keyword>
<protein>
    <submittedName>
        <fullName evidence="2">Uncharacterized protein</fullName>
    </submittedName>
</protein>
<organism evidence="2 3">
    <name type="scientific">Alternaria burnsii</name>
    <dbReference type="NCBI Taxonomy" id="1187904"/>
    <lineage>
        <taxon>Eukaryota</taxon>
        <taxon>Fungi</taxon>
        <taxon>Dikarya</taxon>
        <taxon>Ascomycota</taxon>
        <taxon>Pezizomycotina</taxon>
        <taxon>Dothideomycetes</taxon>
        <taxon>Pleosporomycetidae</taxon>
        <taxon>Pleosporales</taxon>
        <taxon>Pleosporineae</taxon>
        <taxon>Pleosporaceae</taxon>
        <taxon>Alternaria</taxon>
        <taxon>Alternaria sect. Alternaria</taxon>
    </lineage>
</organism>
<feature type="region of interest" description="Disordered" evidence="1">
    <location>
        <begin position="25"/>
        <end position="89"/>
    </location>
</feature>
<sequence length="168" mass="19430">MLNEYHVEVHAAQDDPCNKELQKLLKRQRQAQEKEREEQDELRRGAKVVPEKGLNVDPKNIVDPKSERLRKKPERFSDIEWTDSGQRGSTISAEELRAREAIALGEEETHERPLTDKQRAKLDSKAARKARPIMNDAARQLAIKLLDDHDRVYTEEKGLRLSVMDLAK</sequence>
<gene>
    <name evidence="2" type="ORF">GT037_000091</name>
</gene>
<accession>A0A8H7EK57</accession>
<reference evidence="2" key="1">
    <citation type="submission" date="2020-01" db="EMBL/GenBank/DDBJ databases">
        <authorList>
            <person name="Feng Z.H.Z."/>
        </authorList>
    </citation>
    <scope>NUCLEOTIDE SEQUENCE</scope>
    <source>
        <strain evidence="2">CBS107.38</strain>
    </source>
</reference>
<dbReference type="RefSeq" id="XP_038790994.1">
    <property type="nucleotide sequence ID" value="XM_038925138.1"/>
</dbReference>
<dbReference type="EMBL" id="JAAABM010000001">
    <property type="protein sequence ID" value="KAF7681115.1"/>
    <property type="molecule type" value="Genomic_DNA"/>
</dbReference>
<reference evidence="2" key="2">
    <citation type="submission" date="2020-08" db="EMBL/GenBank/DDBJ databases">
        <title>Draft Genome Sequence of Cumin Blight Pathogen Alternaria burnsii.</title>
        <authorList>
            <person name="Feng Z."/>
        </authorList>
    </citation>
    <scope>NUCLEOTIDE SEQUENCE</scope>
    <source>
        <strain evidence="2">CBS107.38</strain>
    </source>
</reference>
<dbReference type="AlphaFoldDB" id="A0A8H7EK57"/>
<comment type="caution">
    <text evidence="2">The sequence shown here is derived from an EMBL/GenBank/DDBJ whole genome shotgun (WGS) entry which is preliminary data.</text>
</comment>
<feature type="compositionally biased region" description="Basic and acidic residues" evidence="1">
    <location>
        <begin position="30"/>
        <end position="44"/>
    </location>
</feature>
<dbReference type="GeneID" id="62198316"/>
<name>A0A8H7EK57_9PLEO</name>
<evidence type="ECO:0000313" key="3">
    <source>
        <dbReference type="Proteomes" id="UP000596902"/>
    </source>
</evidence>
<feature type="region of interest" description="Disordered" evidence="1">
    <location>
        <begin position="105"/>
        <end position="131"/>
    </location>
</feature>